<sequence>MPPFLLPRRPSSQSHTLSPPARTPSSGSTNMASWHDAFDFSASYPLNSALHMPVSPGPHPLSYSPPPSVYADHIPSLERDFCSNFTCCGLSIGDLHELLEHFEEAHVVVFDANGNPIYPGRKTSTPSDDPPFNYLPSSRGFDPAPHSSVVLGYPQPEYLADAVSPFSTTSPTTSTTSTYGLEHFPVSPSTTHTTCDFSDRDMEDRDVLNDADAFETDRSSDSRSSPAAMSGLPPSSFTAPSMGRPSTRRGPPRKLKSRMTGSERRRHGHSRHREKMFRCPHEGCTKSYKNPNGLTYHLKKGTCKIEPTLVQDD</sequence>
<evidence type="ECO:0000256" key="5">
    <source>
        <dbReference type="SAM" id="MobiDB-lite"/>
    </source>
</evidence>
<feature type="region of interest" description="Disordered" evidence="5">
    <location>
        <begin position="213"/>
        <end position="276"/>
    </location>
</feature>
<keyword evidence="2" id="KW-0677">Repeat</keyword>
<keyword evidence="4" id="KW-0862">Zinc</keyword>
<reference evidence="6 7" key="1">
    <citation type="submission" date="2014-06" db="EMBL/GenBank/DDBJ databases">
        <title>Evolutionary Origins and Diversification of the Mycorrhizal Mutualists.</title>
        <authorList>
            <consortium name="DOE Joint Genome Institute"/>
            <consortium name="Mycorrhizal Genomics Consortium"/>
            <person name="Kohler A."/>
            <person name="Kuo A."/>
            <person name="Nagy L.G."/>
            <person name="Floudas D."/>
            <person name="Copeland A."/>
            <person name="Barry K.W."/>
            <person name="Cichocki N."/>
            <person name="Veneault-Fourrey C."/>
            <person name="LaButti K."/>
            <person name="Lindquist E.A."/>
            <person name="Lipzen A."/>
            <person name="Lundell T."/>
            <person name="Morin E."/>
            <person name="Murat C."/>
            <person name="Riley R."/>
            <person name="Ohm R."/>
            <person name="Sun H."/>
            <person name="Tunlid A."/>
            <person name="Henrissat B."/>
            <person name="Grigoriev I.V."/>
            <person name="Hibbett D.S."/>
            <person name="Martin F."/>
        </authorList>
    </citation>
    <scope>NUCLEOTIDE SEQUENCE [LARGE SCALE GENOMIC DNA]</scope>
    <source>
        <strain evidence="6 7">FD-325 SS-3</strain>
    </source>
</reference>
<keyword evidence="3" id="KW-0863">Zinc-finger</keyword>
<organism evidence="6 7">
    <name type="scientific">Plicaturopsis crispa FD-325 SS-3</name>
    <dbReference type="NCBI Taxonomy" id="944288"/>
    <lineage>
        <taxon>Eukaryota</taxon>
        <taxon>Fungi</taxon>
        <taxon>Dikarya</taxon>
        <taxon>Basidiomycota</taxon>
        <taxon>Agaricomycotina</taxon>
        <taxon>Agaricomycetes</taxon>
        <taxon>Agaricomycetidae</taxon>
        <taxon>Amylocorticiales</taxon>
        <taxon>Amylocorticiaceae</taxon>
        <taxon>Plicatura</taxon>
        <taxon>Plicaturopsis crispa</taxon>
    </lineage>
</organism>
<feature type="region of interest" description="Disordered" evidence="5">
    <location>
        <begin position="1"/>
        <end position="29"/>
    </location>
</feature>
<evidence type="ECO:0008006" key="8">
    <source>
        <dbReference type="Google" id="ProtNLM"/>
    </source>
</evidence>
<keyword evidence="1" id="KW-0479">Metal-binding</keyword>
<evidence type="ECO:0000256" key="2">
    <source>
        <dbReference type="ARBA" id="ARBA00022737"/>
    </source>
</evidence>
<dbReference type="Proteomes" id="UP000053263">
    <property type="component" value="Unassembled WGS sequence"/>
</dbReference>
<dbReference type="OrthoDB" id="3269380at2759"/>
<dbReference type="PANTHER" id="PTHR23057">
    <property type="entry name" value="JUXTAPOSED WITH ANOTHER ZINC FINGER PROTEIN 1"/>
    <property type="match status" value="1"/>
</dbReference>
<feature type="compositionally biased region" description="Basic residues" evidence="5">
    <location>
        <begin position="246"/>
        <end position="257"/>
    </location>
</feature>
<evidence type="ECO:0000313" key="6">
    <source>
        <dbReference type="EMBL" id="KII85256.1"/>
    </source>
</evidence>
<dbReference type="HOGENOM" id="CLU_088658_0_0_1"/>
<feature type="compositionally biased region" description="Basic residues" evidence="5">
    <location>
        <begin position="264"/>
        <end position="275"/>
    </location>
</feature>
<feature type="compositionally biased region" description="Low complexity" evidence="5">
    <location>
        <begin position="167"/>
        <end position="178"/>
    </location>
</feature>
<gene>
    <name evidence="6" type="ORF">PLICRDRAFT_337571</name>
</gene>
<feature type="compositionally biased region" description="Polar residues" evidence="5">
    <location>
        <begin position="10"/>
        <end position="29"/>
    </location>
</feature>
<feature type="compositionally biased region" description="Polar residues" evidence="5">
    <location>
        <begin position="187"/>
        <end position="196"/>
    </location>
</feature>
<evidence type="ECO:0000256" key="4">
    <source>
        <dbReference type="ARBA" id="ARBA00022833"/>
    </source>
</evidence>
<dbReference type="InterPro" id="IPR051580">
    <property type="entry name" value="ZnF-Chromatin_assoc"/>
</dbReference>
<protein>
    <recommendedName>
        <fullName evidence="8">C2H2-type domain-containing protein</fullName>
    </recommendedName>
</protein>
<proteinExistence type="predicted"/>
<dbReference type="GO" id="GO:0005634">
    <property type="term" value="C:nucleus"/>
    <property type="evidence" value="ECO:0007669"/>
    <property type="project" value="TreeGrafter"/>
</dbReference>
<dbReference type="AlphaFoldDB" id="A0A0C9SLC7"/>
<dbReference type="Gene3D" id="3.30.160.60">
    <property type="entry name" value="Classic Zinc Finger"/>
    <property type="match status" value="1"/>
</dbReference>
<feature type="region of interest" description="Disordered" evidence="5">
    <location>
        <begin position="167"/>
        <end position="198"/>
    </location>
</feature>
<evidence type="ECO:0000256" key="1">
    <source>
        <dbReference type="ARBA" id="ARBA00022723"/>
    </source>
</evidence>
<dbReference type="PANTHER" id="PTHR23057:SF0">
    <property type="entry name" value="JUXTAPOSED WITH ANOTHER ZINC FINGER PROTEIN 1"/>
    <property type="match status" value="1"/>
</dbReference>
<accession>A0A0C9SLC7</accession>
<evidence type="ECO:0000313" key="7">
    <source>
        <dbReference type="Proteomes" id="UP000053263"/>
    </source>
</evidence>
<evidence type="ECO:0000256" key="3">
    <source>
        <dbReference type="ARBA" id="ARBA00022771"/>
    </source>
</evidence>
<dbReference type="EMBL" id="KN832568">
    <property type="protein sequence ID" value="KII85256.1"/>
    <property type="molecule type" value="Genomic_DNA"/>
</dbReference>
<dbReference type="GO" id="GO:0008270">
    <property type="term" value="F:zinc ion binding"/>
    <property type="evidence" value="ECO:0007669"/>
    <property type="project" value="UniProtKB-KW"/>
</dbReference>
<keyword evidence="7" id="KW-1185">Reference proteome</keyword>
<name>A0A0C9SLC7_PLICR</name>